<gene>
    <name evidence="2" type="ORF">GT347_07710</name>
</gene>
<name>A0A857J1W0_9BURK</name>
<reference evidence="2 3" key="1">
    <citation type="submission" date="2020-01" db="EMBL/GenBank/DDBJ databases">
        <title>Genome sequencing of strain KACC 21265.</title>
        <authorList>
            <person name="Heo J."/>
            <person name="Kim S.-J."/>
            <person name="Kim J.-S."/>
            <person name="Hong S.-B."/>
            <person name="Kwon S.-W."/>
        </authorList>
    </citation>
    <scope>NUCLEOTIDE SEQUENCE [LARGE SCALE GENOMIC DNA]</scope>
    <source>
        <strain evidence="2 3">KACC 21265</strain>
    </source>
</reference>
<evidence type="ECO:0000256" key="1">
    <source>
        <dbReference type="SAM" id="SignalP"/>
    </source>
</evidence>
<keyword evidence="3" id="KW-1185">Reference proteome</keyword>
<organism evidence="2 3">
    <name type="scientific">Xylophilus rhododendri</name>
    <dbReference type="NCBI Taxonomy" id="2697032"/>
    <lineage>
        <taxon>Bacteria</taxon>
        <taxon>Pseudomonadati</taxon>
        <taxon>Pseudomonadota</taxon>
        <taxon>Betaproteobacteria</taxon>
        <taxon>Burkholderiales</taxon>
        <taxon>Xylophilus</taxon>
    </lineage>
</organism>
<dbReference type="AlphaFoldDB" id="A0A857J1W0"/>
<evidence type="ECO:0000313" key="2">
    <source>
        <dbReference type="EMBL" id="QHI97890.1"/>
    </source>
</evidence>
<dbReference type="EMBL" id="CP047650">
    <property type="protein sequence ID" value="QHI97890.1"/>
    <property type="molecule type" value="Genomic_DNA"/>
</dbReference>
<protein>
    <submittedName>
        <fullName evidence="2">Uncharacterized protein</fullName>
    </submittedName>
</protein>
<accession>A0A857J1W0</accession>
<evidence type="ECO:0000313" key="3">
    <source>
        <dbReference type="Proteomes" id="UP000464787"/>
    </source>
</evidence>
<sequence length="650" mass="71806">MLQASAIALAATTAALPIAHAAGLLQAAPAWRGRHADALPRIGRELATLLSPATADAQDQVFTLPPEVNHNVPVHDHRYMTMPLLDLLTEVGRRALGDGPQDAVPPLNPDVPAETRRLGDMRYALAFQPGREHDARLLQNAGRALDDFWHYLRILRSEVYDSRPDLGPVIGPWIGELIHDAVVQALRLPLGEDGEAQYDPRLYAAINEAVLRPLPDYLRELDARLYTQARAAFQKDMDRYLQKLAQKRGRPQPAGRIVLDRDRRAVHRRAAPPGVDASVADARQGSAAYTLPTPVNHNVPVHDRRYMTMVLESLLQEVGQRALGGGPPDAVPPENPGVPAERRRLGDMVYALGFQPGREHDTQVLRNAARALEDFWPVLAGLRDRVLARRPELAPVVGPWVERLAKAAIDSALEQPLGGDGRARTFASLDEAAMAAVEQPVEHYLPDLEWRLLVLEQDRLAQELDAFFERISRPTVPGTPLVNTVVGARKNLVSGIGLAGLLSGDIVFVCSEEELVRNLRTIPAGVVHTVAPSAARMPGMMRPRLTIAYPWRRSGTTIDEVYWRDAAGMRRRVLVGLRQGVHSFLVQDWSGWKPTGANGARALDDMRAEAWRAFLALRWHEQIQARGRGFGWPELDLQPLVLGGGDNYDE</sequence>
<proteinExistence type="predicted"/>
<dbReference type="RefSeq" id="WP_160551407.1">
    <property type="nucleotide sequence ID" value="NZ_CP047650.1"/>
</dbReference>
<feature type="chain" id="PRO_5032460165" evidence="1">
    <location>
        <begin position="22"/>
        <end position="650"/>
    </location>
</feature>
<dbReference type="Proteomes" id="UP000464787">
    <property type="component" value="Chromosome"/>
</dbReference>
<dbReference type="KEGG" id="xyk:GT347_07710"/>
<feature type="signal peptide" evidence="1">
    <location>
        <begin position="1"/>
        <end position="21"/>
    </location>
</feature>
<keyword evidence="1" id="KW-0732">Signal</keyword>